<evidence type="ECO:0000256" key="12">
    <source>
        <dbReference type="PIRSR" id="PIRSR600223-1"/>
    </source>
</evidence>
<evidence type="ECO:0000256" key="2">
    <source>
        <dbReference type="ARBA" id="ARBA00004229"/>
    </source>
</evidence>
<evidence type="ECO:0000313" key="15">
    <source>
        <dbReference type="EMBL" id="KFM25758.1"/>
    </source>
</evidence>
<keyword evidence="7" id="KW-0934">Plastid</keyword>
<evidence type="ECO:0000256" key="7">
    <source>
        <dbReference type="ARBA" id="ARBA00022640"/>
    </source>
</evidence>
<feature type="active site" evidence="12">
    <location>
        <position position="118"/>
    </location>
</feature>
<keyword evidence="10" id="KW-0809">Transit peptide</keyword>
<dbReference type="Proteomes" id="UP000279271">
    <property type="component" value="Unassembled WGS sequence"/>
</dbReference>
<evidence type="ECO:0000313" key="18">
    <source>
        <dbReference type="Proteomes" id="UP000279271"/>
    </source>
</evidence>
<dbReference type="FunFam" id="2.10.109.10:FF:000012">
    <property type="entry name" value="Peptidase/ serine-type peptidase"/>
    <property type="match status" value="1"/>
</dbReference>
<feature type="domain" description="Peptidase S26" evidence="14">
    <location>
        <begin position="40"/>
        <end position="198"/>
    </location>
</feature>
<keyword evidence="17" id="KW-1185">Reference proteome</keyword>
<evidence type="ECO:0000256" key="10">
    <source>
        <dbReference type="ARBA" id="ARBA00022946"/>
    </source>
</evidence>
<proteinExistence type="inferred from homology"/>
<dbReference type="PANTHER" id="PTHR43390:SF1">
    <property type="entry name" value="CHLOROPLAST PROCESSING PEPTIDASE"/>
    <property type="match status" value="1"/>
</dbReference>
<dbReference type="GO" id="GO:0006465">
    <property type="term" value="P:signal peptide processing"/>
    <property type="evidence" value="ECO:0007669"/>
    <property type="project" value="InterPro"/>
</dbReference>
<dbReference type="STRING" id="3075.A0A087SJ54"/>
<dbReference type="EMBL" id="KL662122">
    <property type="protein sequence ID" value="KFM25758.1"/>
    <property type="molecule type" value="Genomic_DNA"/>
</dbReference>
<dbReference type="PRINTS" id="PR00727">
    <property type="entry name" value="LEADERPTASE"/>
</dbReference>
<keyword evidence="8" id="KW-0645">Protease</keyword>
<protein>
    <recommendedName>
        <fullName evidence="5">signal peptidase I</fullName>
        <ecNumber evidence="5">3.4.21.89</ecNumber>
    </recommendedName>
</protein>
<evidence type="ECO:0000256" key="4">
    <source>
        <dbReference type="ARBA" id="ARBA00009370"/>
    </source>
</evidence>
<dbReference type="NCBIfam" id="TIGR02227">
    <property type="entry name" value="sigpep_I_bact"/>
    <property type="match status" value="1"/>
</dbReference>
<evidence type="ECO:0000256" key="5">
    <source>
        <dbReference type="ARBA" id="ARBA00013208"/>
    </source>
</evidence>
<accession>A0A087SJ54</accession>
<keyword evidence="9" id="KW-0378">Hydrolase</keyword>
<dbReference type="SUPFAM" id="SSF51306">
    <property type="entry name" value="LexA/Signal peptidase"/>
    <property type="match status" value="1"/>
</dbReference>
<dbReference type="GO" id="GO:0010027">
    <property type="term" value="P:thylakoid membrane organization"/>
    <property type="evidence" value="ECO:0007669"/>
    <property type="project" value="TreeGrafter"/>
</dbReference>
<dbReference type="PROSITE" id="PS00501">
    <property type="entry name" value="SPASE_I_1"/>
    <property type="match status" value="1"/>
</dbReference>
<evidence type="ECO:0000313" key="17">
    <source>
        <dbReference type="Proteomes" id="UP000028924"/>
    </source>
</evidence>
<reference evidence="18" key="2">
    <citation type="journal article" date="2018" name="Algal Res.">
        <title>Characterization of plant carbon substrate utilization by Auxenochlorella protothecoides.</title>
        <authorList>
            <person name="Vogler B.W."/>
            <person name="Starkenburg S.R."/>
            <person name="Sudasinghe N."/>
            <person name="Schambach J.Y."/>
            <person name="Rollin J.A."/>
            <person name="Pattathil S."/>
            <person name="Barry A.N."/>
        </authorList>
    </citation>
    <scope>NUCLEOTIDE SEQUENCE [LARGE SCALE GENOMIC DNA]</scope>
    <source>
        <strain evidence="18">UTEX 25</strain>
    </source>
</reference>
<dbReference type="CDD" id="cd06530">
    <property type="entry name" value="S26_SPase_I"/>
    <property type="match status" value="1"/>
</dbReference>
<sequence>MLPDVVLPPHSSPRPDPPSPRESSSSGIQLPSWVDRDDLNTVAIAVVVSYAIRWFVAEPRFIPSLSMYPTFEVGDRFVAEKLTYRFAHPPTAGDIVIFRPPKGIGGNGGWLDDNVFVKRVVAVAGDTVEVKKGALFVNGEERVEEYLAERPAYEMESLTVPPRHVFVMGDNRNNSYDSHLWGPLPLENVVGRAVWKYWPLQEFGPVDRTFTRSGTGLAGELAAPPLKG</sequence>
<evidence type="ECO:0000259" key="14">
    <source>
        <dbReference type="Pfam" id="PF10502"/>
    </source>
</evidence>
<evidence type="ECO:0000256" key="8">
    <source>
        <dbReference type="ARBA" id="ARBA00022670"/>
    </source>
</evidence>
<dbReference type="InterPro" id="IPR019533">
    <property type="entry name" value="Peptidase_S26"/>
</dbReference>
<feature type="compositionally biased region" description="Pro residues" evidence="13">
    <location>
        <begin position="10"/>
        <end position="20"/>
    </location>
</feature>
<dbReference type="InterPro" id="IPR019756">
    <property type="entry name" value="Pept_S26A_signal_pept_1_Ser-AS"/>
</dbReference>
<comment type="similarity">
    <text evidence="4">Belongs to the peptidase S26 family.</text>
</comment>
<dbReference type="AlphaFoldDB" id="A0A087SJ54"/>
<dbReference type="eggNOG" id="KOG0171">
    <property type="taxonomic scope" value="Eukaryota"/>
</dbReference>
<dbReference type="InterPro" id="IPR000223">
    <property type="entry name" value="Pept_S26A_signal_pept_1"/>
</dbReference>
<comment type="subcellular location">
    <subcellularLocation>
        <location evidence="3">Membrane</location>
    </subcellularLocation>
    <subcellularLocation>
        <location evidence="2">Plastid</location>
        <location evidence="2">Chloroplast</location>
    </subcellularLocation>
</comment>
<reference evidence="16" key="4">
    <citation type="submission" date="2018-11" db="EMBL/GenBank/DDBJ databases">
        <title>Characterization of plant carbon substrate utilization by Auxenochlorella protothecoides.</title>
        <authorList>
            <person name="Vogler B.W."/>
            <person name="Starkenburg S.R."/>
            <person name="Sudasinghe N."/>
            <person name="Schambach J.Y."/>
            <person name="Rollin J.A."/>
            <person name="Pattathil S."/>
            <person name="Barry A.N."/>
        </authorList>
    </citation>
    <scope>NUCLEOTIDE SEQUENCE [LARGE SCALE GENOMIC DNA]</scope>
    <source>
        <strain evidence="16">UTEX 25</strain>
    </source>
</reference>
<dbReference type="InterPro" id="IPR019758">
    <property type="entry name" value="Pept_S26A_signal_pept_1_CS"/>
</dbReference>
<keyword evidence="11" id="KW-0472">Membrane</keyword>
<dbReference type="KEGG" id="apro:F751_2600"/>
<reference evidence="16" key="3">
    <citation type="submission" date="2018-10" db="EMBL/GenBank/DDBJ databases">
        <authorList>
            <person name="Hovde B."/>
            <person name="Zhang X."/>
        </authorList>
    </citation>
    <scope>NUCLEOTIDE SEQUENCE [LARGE SCALE GENOMIC DNA]</scope>
    <source>
        <strain evidence="16">UTEX 25</strain>
    </source>
</reference>
<feature type="active site" evidence="12">
    <location>
        <position position="66"/>
    </location>
</feature>
<comment type="catalytic activity">
    <reaction evidence="1">
        <text>Cleavage of hydrophobic, N-terminal signal or leader sequences from secreted and periplasmic proteins.</text>
        <dbReference type="EC" id="3.4.21.89"/>
    </reaction>
</comment>
<feature type="region of interest" description="Disordered" evidence="13">
    <location>
        <begin position="1"/>
        <end position="30"/>
    </location>
</feature>
<name>A0A087SJ54_AUXPR</name>
<dbReference type="Gene3D" id="2.10.109.10">
    <property type="entry name" value="Umud Fragment, subunit A"/>
    <property type="match status" value="1"/>
</dbReference>
<evidence type="ECO:0000256" key="1">
    <source>
        <dbReference type="ARBA" id="ARBA00000677"/>
    </source>
</evidence>
<dbReference type="InterPro" id="IPR036286">
    <property type="entry name" value="LexA/Signal_pep-like_sf"/>
</dbReference>
<reference evidence="15 17" key="1">
    <citation type="journal article" date="2014" name="BMC Genomics">
        <title>Oil accumulation mechanisms of the oleaginous microalga Chlorella protothecoides revealed through its genome, transcriptomes, and proteomes.</title>
        <authorList>
            <person name="Gao C."/>
            <person name="Wang Y."/>
            <person name="Shen Y."/>
            <person name="Yan D."/>
            <person name="He X."/>
            <person name="Dai J."/>
            <person name="Wu Q."/>
        </authorList>
    </citation>
    <scope>NUCLEOTIDE SEQUENCE [LARGE SCALE GENOMIC DNA]</scope>
    <source>
        <strain evidence="15 17">0710</strain>
    </source>
</reference>
<evidence type="ECO:0000256" key="11">
    <source>
        <dbReference type="ARBA" id="ARBA00023136"/>
    </source>
</evidence>
<dbReference type="Pfam" id="PF10502">
    <property type="entry name" value="Peptidase_S26"/>
    <property type="match status" value="1"/>
</dbReference>
<dbReference type="PROSITE" id="PS00761">
    <property type="entry name" value="SPASE_I_3"/>
    <property type="match status" value="1"/>
</dbReference>
<evidence type="ECO:0000256" key="3">
    <source>
        <dbReference type="ARBA" id="ARBA00004370"/>
    </source>
</evidence>
<dbReference type="EC" id="3.4.21.89" evidence="5"/>
<dbReference type="RefSeq" id="XP_011398654.1">
    <property type="nucleotide sequence ID" value="XM_011400352.1"/>
</dbReference>
<keyword evidence="6" id="KW-0150">Chloroplast</keyword>
<dbReference type="GO" id="GO:0004252">
    <property type="term" value="F:serine-type endopeptidase activity"/>
    <property type="evidence" value="ECO:0007669"/>
    <property type="project" value="InterPro"/>
</dbReference>
<dbReference type="GeneID" id="23613991"/>
<dbReference type="GO" id="GO:0009535">
    <property type="term" value="C:chloroplast thylakoid membrane"/>
    <property type="evidence" value="ECO:0007669"/>
    <property type="project" value="TreeGrafter"/>
</dbReference>
<gene>
    <name evidence="16" type="ORF">APUTEX25_004160</name>
    <name evidence="15" type="ORF">F751_2600</name>
</gene>
<dbReference type="Proteomes" id="UP000028924">
    <property type="component" value="Unassembled WGS sequence"/>
</dbReference>
<evidence type="ECO:0000256" key="9">
    <source>
        <dbReference type="ARBA" id="ARBA00022801"/>
    </source>
</evidence>
<evidence type="ECO:0000256" key="13">
    <source>
        <dbReference type="SAM" id="MobiDB-lite"/>
    </source>
</evidence>
<organism evidence="15 17">
    <name type="scientific">Auxenochlorella protothecoides</name>
    <name type="common">Green microalga</name>
    <name type="synonym">Chlorella protothecoides</name>
    <dbReference type="NCBI Taxonomy" id="3075"/>
    <lineage>
        <taxon>Eukaryota</taxon>
        <taxon>Viridiplantae</taxon>
        <taxon>Chlorophyta</taxon>
        <taxon>core chlorophytes</taxon>
        <taxon>Trebouxiophyceae</taxon>
        <taxon>Chlorellales</taxon>
        <taxon>Chlorellaceae</taxon>
        <taxon>Auxenochlorella</taxon>
    </lineage>
</organism>
<dbReference type="PANTHER" id="PTHR43390">
    <property type="entry name" value="SIGNAL PEPTIDASE I"/>
    <property type="match status" value="1"/>
</dbReference>
<evidence type="ECO:0000256" key="6">
    <source>
        <dbReference type="ARBA" id="ARBA00022528"/>
    </source>
</evidence>
<dbReference type="OrthoDB" id="308440at2759"/>
<dbReference type="GO" id="GO:0009003">
    <property type="term" value="F:signal peptidase activity"/>
    <property type="evidence" value="ECO:0007669"/>
    <property type="project" value="UniProtKB-EC"/>
</dbReference>
<evidence type="ECO:0000313" key="16">
    <source>
        <dbReference type="EMBL" id="RMZ57326.1"/>
    </source>
</evidence>
<dbReference type="EMBL" id="QOKY01000128">
    <property type="protein sequence ID" value="RMZ57326.1"/>
    <property type="molecule type" value="Genomic_DNA"/>
</dbReference>